<keyword evidence="1" id="KW-0255">Endonuclease</keyword>
<dbReference type="SUPFAM" id="SSF50118">
    <property type="entry name" value="Cell growth inhibitor/plasmid maintenance toxic component"/>
    <property type="match status" value="1"/>
</dbReference>
<comment type="function">
    <text evidence="1">Toxic component of a type II toxin-antitoxin (TA) system.</text>
</comment>
<dbReference type="GO" id="GO:0004521">
    <property type="term" value="F:RNA endonuclease activity"/>
    <property type="evidence" value="ECO:0007669"/>
    <property type="project" value="TreeGrafter"/>
</dbReference>
<name>A0A3E1KCB6_9GAMM</name>
<sequence length="112" mass="11939">MKRGEIWWASLPEPSGSGPGFRRPVLVIQSNPFNASKIATVVVAVITSNLRLAAAPGNVRIARSESGLGKPSVVNVSQVLTLDRSLLTERVRSLSPARLTEINQGLKVVLGL</sequence>
<dbReference type="GO" id="GO:0006402">
    <property type="term" value="P:mRNA catabolic process"/>
    <property type="evidence" value="ECO:0007669"/>
    <property type="project" value="TreeGrafter"/>
</dbReference>
<evidence type="ECO:0000256" key="1">
    <source>
        <dbReference type="PIRNR" id="PIRNR033490"/>
    </source>
</evidence>
<evidence type="ECO:0000313" key="2">
    <source>
        <dbReference type="EMBL" id="RFF32402.1"/>
    </source>
</evidence>
<dbReference type="Proteomes" id="UP000260351">
    <property type="component" value="Unassembled WGS sequence"/>
</dbReference>
<keyword evidence="1" id="KW-0378">Hydrolase</keyword>
<dbReference type="InterPro" id="IPR003477">
    <property type="entry name" value="PemK-like"/>
</dbReference>
<gene>
    <name evidence="2" type="ORF">DZC52_01585</name>
</gene>
<evidence type="ECO:0000313" key="3">
    <source>
        <dbReference type="Proteomes" id="UP000260351"/>
    </source>
</evidence>
<dbReference type="PIRSF" id="PIRSF033490">
    <property type="entry name" value="MazF"/>
    <property type="match status" value="1"/>
</dbReference>
<comment type="similarity">
    <text evidence="1">Belongs to the PemK/MazF family.</text>
</comment>
<dbReference type="Pfam" id="PF02452">
    <property type="entry name" value="PemK_toxin"/>
    <property type="match status" value="1"/>
</dbReference>
<reference evidence="2 3" key="1">
    <citation type="submission" date="2018-08" db="EMBL/GenBank/DDBJ databases">
        <title>Wenzhouxiangella salilacus sp. nov., a novel bacterium isolated from a saline lake in Xinjiang Province, China.</title>
        <authorList>
            <person name="Han S."/>
        </authorList>
    </citation>
    <scope>NUCLEOTIDE SEQUENCE [LARGE SCALE GENOMIC DNA]</scope>
    <source>
        <strain evidence="2 3">XDB06</strain>
    </source>
</reference>
<dbReference type="OrthoDB" id="9808744at2"/>
<dbReference type="EMBL" id="QUZK01000011">
    <property type="protein sequence ID" value="RFF32402.1"/>
    <property type="molecule type" value="Genomic_DNA"/>
</dbReference>
<dbReference type="PANTHER" id="PTHR33988:SF2">
    <property type="entry name" value="ENDORIBONUCLEASE MAZF"/>
    <property type="match status" value="1"/>
</dbReference>
<dbReference type="EC" id="3.1.-.-" evidence="1"/>
<accession>A0A3E1KCB6</accession>
<dbReference type="RefSeq" id="WP_116649369.1">
    <property type="nucleotide sequence ID" value="NZ_QUZK01000011.1"/>
</dbReference>
<dbReference type="Gene3D" id="2.30.30.110">
    <property type="match status" value="1"/>
</dbReference>
<dbReference type="AlphaFoldDB" id="A0A3E1KCB6"/>
<comment type="caution">
    <text evidence="2">The sequence shown here is derived from an EMBL/GenBank/DDBJ whole genome shotgun (WGS) entry which is preliminary data.</text>
</comment>
<dbReference type="GO" id="GO:0016075">
    <property type="term" value="P:rRNA catabolic process"/>
    <property type="evidence" value="ECO:0007669"/>
    <property type="project" value="TreeGrafter"/>
</dbReference>
<protein>
    <recommendedName>
        <fullName evidence="1">mRNA interferase</fullName>
        <ecNumber evidence="1">3.1.-.-</ecNumber>
    </recommendedName>
</protein>
<keyword evidence="1" id="KW-0540">Nuclease</keyword>
<keyword evidence="3" id="KW-1185">Reference proteome</keyword>
<dbReference type="GO" id="GO:0003677">
    <property type="term" value="F:DNA binding"/>
    <property type="evidence" value="ECO:0007669"/>
    <property type="project" value="InterPro"/>
</dbReference>
<dbReference type="GO" id="GO:0016787">
    <property type="term" value="F:hydrolase activity"/>
    <property type="evidence" value="ECO:0007669"/>
    <property type="project" value="UniProtKB-KW"/>
</dbReference>
<proteinExistence type="inferred from homology"/>
<dbReference type="PANTHER" id="PTHR33988">
    <property type="entry name" value="ENDORIBONUCLEASE MAZF-RELATED"/>
    <property type="match status" value="1"/>
</dbReference>
<organism evidence="2 3">
    <name type="scientific">Wenzhouxiangella sediminis</name>
    <dbReference type="NCBI Taxonomy" id="1792836"/>
    <lineage>
        <taxon>Bacteria</taxon>
        <taxon>Pseudomonadati</taxon>
        <taxon>Pseudomonadota</taxon>
        <taxon>Gammaproteobacteria</taxon>
        <taxon>Chromatiales</taxon>
        <taxon>Wenzhouxiangellaceae</taxon>
        <taxon>Wenzhouxiangella</taxon>
    </lineage>
</organism>
<dbReference type="InterPro" id="IPR011067">
    <property type="entry name" value="Plasmid_toxin/cell-grow_inhib"/>
</dbReference>